<dbReference type="AlphaFoldDB" id="A0A0E3CFG7"/>
<evidence type="ECO:0000313" key="1">
    <source>
        <dbReference type="EMBL" id="KGH10139.1"/>
    </source>
</evidence>
<accession>A0A0E3CFG7</accession>
<dbReference type="EMBL" id="AWTP01000117">
    <property type="protein sequence ID" value="KGH10139.1"/>
    <property type="molecule type" value="Genomic_DNA"/>
</dbReference>
<organism evidence="1 2">
    <name type="scientific">Comamonas thiooxydans</name>
    <dbReference type="NCBI Taxonomy" id="363952"/>
    <lineage>
        <taxon>Bacteria</taxon>
        <taxon>Pseudomonadati</taxon>
        <taxon>Pseudomonadota</taxon>
        <taxon>Betaproteobacteria</taxon>
        <taxon>Burkholderiales</taxon>
        <taxon>Comamonadaceae</taxon>
        <taxon>Comamonas</taxon>
    </lineage>
</organism>
<reference evidence="1 2" key="1">
    <citation type="submission" date="2013-09" db="EMBL/GenBank/DDBJ databases">
        <title>High correlation between genotypes and phenotypes of environmental bacteria Comamonas testosteroni strains.</title>
        <authorList>
            <person name="Liu L."/>
            <person name="Zhu W."/>
            <person name="Xia X."/>
            <person name="Xu B."/>
            <person name="Luo M."/>
            <person name="Wang G."/>
        </authorList>
    </citation>
    <scope>NUCLEOTIDE SEQUENCE [LARGE SCALE GENOMIC DNA]</scope>
    <source>
        <strain evidence="1 2">DF2</strain>
    </source>
</reference>
<proteinExistence type="predicted"/>
<comment type="caution">
    <text evidence="1">The sequence shown here is derived from an EMBL/GenBank/DDBJ whole genome shotgun (WGS) entry which is preliminary data.</text>
</comment>
<name>A0A0E3CFG7_9BURK</name>
<gene>
    <name evidence="1" type="ORF">P608_15730</name>
</gene>
<protein>
    <submittedName>
        <fullName evidence="1">Uncharacterized protein</fullName>
    </submittedName>
</protein>
<sequence length="54" mass="6347">MAIDVWKPGFSAAGLEIFFNCGFHKSLRFNKALRNDCFLHNTLFFWQKPILNQN</sequence>
<dbReference type="Proteomes" id="UP000029549">
    <property type="component" value="Unassembled WGS sequence"/>
</dbReference>
<keyword evidence="2" id="KW-1185">Reference proteome</keyword>
<evidence type="ECO:0000313" key="2">
    <source>
        <dbReference type="Proteomes" id="UP000029549"/>
    </source>
</evidence>